<evidence type="ECO:0000313" key="2">
    <source>
        <dbReference type="Proteomes" id="UP000002724"/>
    </source>
</evidence>
<dbReference type="Proteomes" id="UP000002724">
    <property type="component" value="Chromosome"/>
</dbReference>
<sequence>MMLQNYAAFYDHGVIELAGCRYSLKIALKEGLENSGIDSVLVTCNITIMKDGRKVLVWSAEVFKVGAGVLFNPSPLFRKWRIVLSGIGIGCGVNLI</sequence>
<accession>B4SDI3</accession>
<dbReference type="AlphaFoldDB" id="B4SDI3"/>
<dbReference type="HOGENOM" id="CLU_2357221_0_0_10"/>
<protein>
    <submittedName>
        <fullName evidence="1">Uncharacterized protein</fullName>
    </submittedName>
</protein>
<reference evidence="1 2" key="1">
    <citation type="submission" date="2008-06" db="EMBL/GenBank/DDBJ databases">
        <title>Complete sequence of Pelodictyon phaeoclathratiforme BU-1.</title>
        <authorList>
            <consortium name="US DOE Joint Genome Institute"/>
            <person name="Lucas S."/>
            <person name="Copeland A."/>
            <person name="Lapidus A."/>
            <person name="Glavina del Rio T."/>
            <person name="Dalin E."/>
            <person name="Tice H."/>
            <person name="Bruce D."/>
            <person name="Goodwin L."/>
            <person name="Pitluck S."/>
            <person name="Schmutz J."/>
            <person name="Larimer F."/>
            <person name="Land M."/>
            <person name="Hauser L."/>
            <person name="Kyrpides N."/>
            <person name="Mikhailova N."/>
            <person name="Liu Z."/>
            <person name="Li T."/>
            <person name="Zhao F."/>
            <person name="Overmann J."/>
            <person name="Bryant D.A."/>
            <person name="Richardson P."/>
        </authorList>
    </citation>
    <scope>NUCLEOTIDE SEQUENCE [LARGE SCALE GENOMIC DNA]</scope>
    <source>
        <strain evidence="2">DSM 5477 / BU-1</strain>
    </source>
</reference>
<dbReference type="KEGG" id="pph:Ppha_0622"/>
<gene>
    <name evidence="1" type="ordered locus">Ppha_0622</name>
</gene>
<evidence type="ECO:0000313" key="1">
    <source>
        <dbReference type="EMBL" id="ACF42922.1"/>
    </source>
</evidence>
<name>B4SDI3_PELPB</name>
<dbReference type="EMBL" id="CP001110">
    <property type="protein sequence ID" value="ACF42922.1"/>
    <property type="molecule type" value="Genomic_DNA"/>
</dbReference>
<proteinExistence type="predicted"/>
<organism evidence="1 2">
    <name type="scientific">Pelodictyon phaeoclathratiforme (strain DSM 5477 / BU-1)</name>
    <dbReference type="NCBI Taxonomy" id="324925"/>
    <lineage>
        <taxon>Bacteria</taxon>
        <taxon>Pseudomonadati</taxon>
        <taxon>Chlorobiota</taxon>
        <taxon>Chlorobiia</taxon>
        <taxon>Chlorobiales</taxon>
        <taxon>Chlorobiaceae</taxon>
        <taxon>Chlorobium/Pelodictyon group</taxon>
        <taxon>Pelodictyon</taxon>
    </lineage>
</organism>
<keyword evidence="2" id="KW-1185">Reference proteome</keyword>